<name>A0A3B4XQI6_SERLL</name>
<accession>A0A3B4XQI6</accession>
<reference evidence="2" key="2">
    <citation type="submission" date="2025-09" db="UniProtKB">
        <authorList>
            <consortium name="Ensembl"/>
        </authorList>
    </citation>
    <scope>IDENTIFICATION</scope>
</reference>
<dbReference type="STRING" id="1841481.ENSSLDP00000018801"/>
<dbReference type="GO" id="GO:0030424">
    <property type="term" value="C:axon"/>
    <property type="evidence" value="ECO:0007669"/>
    <property type="project" value="TreeGrafter"/>
</dbReference>
<organism evidence="2 3">
    <name type="scientific">Seriola lalandi dorsalis</name>
    <dbReference type="NCBI Taxonomy" id="1841481"/>
    <lineage>
        <taxon>Eukaryota</taxon>
        <taxon>Metazoa</taxon>
        <taxon>Chordata</taxon>
        <taxon>Craniata</taxon>
        <taxon>Vertebrata</taxon>
        <taxon>Euteleostomi</taxon>
        <taxon>Actinopterygii</taxon>
        <taxon>Neopterygii</taxon>
        <taxon>Teleostei</taxon>
        <taxon>Neoteleostei</taxon>
        <taxon>Acanthomorphata</taxon>
        <taxon>Carangaria</taxon>
        <taxon>Carangiformes</taxon>
        <taxon>Carangidae</taxon>
        <taxon>Seriola</taxon>
    </lineage>
</organism>
<evidence type="ECO:0000313" key="2">
    <source>
        <dbReference type="Ensembl" id="ENSSLDP00000018801.1"/>
    </source>
</evidence>
<keyword evidence="3" id="KW-1185">Reference proteome</keyword>
<feature type="coiled-coil region" evidence="1">
    <location>
        <begin position="19"/>
        <end position="60"/>
    </location>
</feature>
<dbReference type="PANTHER" id="PTHR28661:SF1">
    <property type="entry name" value="MICROTUBULE NUCLEATION FACTOR SSNA1"/>
    <property type="match status" value="1"/>
</dbReference>
<dbReference type="Proteomes" id="UP000261360">
    <property type="component" value="Unplaced"/>
</dbReference>
<evidence type="ECO:0000313" key="3">
    <source>
        <dbReference type="Proteomes" id="UP000261360"/>
    </source>
</evidence>
<dbReference type="InterPro" id="IPR033362">
    <property type="entry name" value="SSNA1_fam"/>
</dbReference>
<proteinExistence type="predicted"/>
<dbReference type="Ensembl" id="ENSSLDT00000019436.1">
    <property type="protein sequence ID" value="ENSSLDP00000018801.1"/>
    <property type="gene ID" value="ENSSLDG00000014780.1"/>
</dbReference>
<evidence type="ECO:0000256" key="1">
    <source>
        <dbReference type="SAM" id="Coils"/>
    </source>
</evidence>
<keyword evidence="1" id="KW-0175">Coiled coil</keyword>
<dbReference type="GO" id="GO:0005813">
    <property type="term" value="C:centrosome"/>
    <property type="evidence" value="ECO:0007669"/>
    <property type="project" value="TreeGrafter"/>
</dbReference>
<dbReference type="GO" id="GO:0048675">
    <property type="term" value="P:axon extension"/>
    <property type="evidence" value="ECO:0007669"/>
    <property type="project" value="TreeGrafter"/>
</dbReference>
<protein>
    <submittedName>
        <fullName evidence="2">Sjogren syndrome nuclear autoantigen 1</fullName>
    </submittedName>
</protein>
<dbReference type="GO" id="GO:0036064">
    <property type="term" value="C:ciliary basal body"/>
    <property type="evidence" value="ECO:0007669"/>
    <property type="project" value="TreeGrafter"/>
</dbReference>
<sequence length="114" mass="12998">LTQAGGFQRNLPTSLRMCIEDLCSKRDELNSQIKQEEDEKERLQHDIRVLSEKLSRVNESLAQRLAARATFDRTIAETEAAYTKILESSQSLLSVLKQEAGNLSKATEPRRKEH</sequence>
<dbReference type="PANTHER" id="PTHR28661">
    <property type="entry name" value="SJOEGREN SYNDROME NUCLEAR AUTOANTIGEN 1"/>
    <property type="match status" value="1"/>
</dbReference>
<dbReference type="AlphaFoldDB" id="A0A3B4XQI6"/>
<reference evidence="2" key="1">
    <citation type="submission" date="2025-08" db="UniProtKB">
        <authorList>
            <consortium name="Ensembl"/>
        </authorList>
    </citation>
    <scope>IDENTIFICATION</scope>
</reference>
<dbReference type="GeneTree" id="ENSGT00940000164889"/>